<dbReference type="InterPro" id="IPR001810">
    <property type="entry name" value="F-box_dom"/>
</dbReference>
<sequence>MSSWSNSIQHAPGLVPISTDTASFHYFAVLVGLGPHLSVRLTFTHKEFSDNHWPSLSRSARDDTTTIIADRRGSKLPDVTAAFLTRPSSVSSSTSSSPTSPPPPYEAIHFLSQPVSQCIPGFVPTPSANGGPPRRRENSALSMTRYNVDHSLSGGSSTSGVSIPHLREALDSLDTQMASLLNQRQELESHLDQVVRSQSPIHRIPEELLSSIFVAGVCNIGEDDPLLVATLMLVCRYWRDVAIDTPELWADICVSPHDSLEKAHRKLARSKSVPLDITINFTPRVDNSSGAMESIIHAMDLIRPALWRARSFRLSVPNKPQAHAALLRCKEEAPYLESLCIRVFHSMQEDQYSSPCLPLFKGHTPRLRSCSFTSFNFNWDRRVVSNLRVLQLGGYWNGSSPSVDTLLDILRGCPGLEELALRNMSDVDPETCVSLEHEFMSTKVVKLPRLTKASFYYAGIMRTRMLLSQISFPALESLDFCYLDNLTPVLEHLRQQSLTSLPLKYLRIESSFLNEPKFIILLRRLTSLVTLELVDVEDITCFLLKNLSSPPVAHPWVCPKLDRLNLDGCTALEWDALRGLVESRLSGRPPQLSSASTAVASRSSFVSTASASAHIHALSLSRSATPTMQPRRLSSIDVTRCHQISKEMVQWLKMYVRDVRCEPAKGIWGESILP</sequence>
<keyword evidence="4" id="KW-1185">Reference proteome</keyword>
<proteinExistence type="predicted"/>
<dbReference type="EMBL" id="JABBWE010000071">
    <property type="protein sequence ID" value="KAG1788151.1"/>
    <property type="molecule type" value="Genomic_DNA"/>
</dbReference>
<reference evidence="3" key="1">
    <citation type="journal article" date="2020" name="New Phytol.">
        <title>Comparative genomics reveals dynamic genome evolution in host specialist ectomycorrhizal fungi.</title>
        <authorList>
            <person name="Lofgren L.A."/>
            <person name="Nguyen N.H."/>
            <person name="Vilgalys R."/>
            <person name="Ruytinx J."/>
            <person name="Liao H.L."/>
            <person name="Branco S."/>
            <person name="Kuo A."/>
            <person name="LaButti K."/>
            <person name="Lipzen A."/>
            <person name="Andreopoulos W."/>
            <person name="Pangilinan J."/>
            <person name="Riley R."/>
            <person name="Hundley H."/>
            <person name="Na H."/>
            <person name="Barry K."/>
            <person name="Grigoriev I.V."/>
            <person name="Stajich J.E."/>
            <person name="Kennedy P.G."/>
        </authorList>
    </citation>
    <scope>NUCLEOTIDE SEQUENCE</scope>
    <source>
        <strain evidence="3">S12</strain>
    </source>
</reference>
<dbReference type="OrthoDB" id="8048523at2759"/>
<evidence type="ECO:0000313" key="3">
    <source>
        <dbReference type="EMBL" id="KAG1788151.1"/>
    </source>
</evidence>
<dbReference type="PANTHER" id="PTHR38926:SF5">
    <property type="entry name" value="F-BOX AND LEUCINE-RICH REPEAT PROTEIN 6"/>
    <property type="match status" value="1"/>
</dbReference>
<comment type="caution">
    <text evidence="3">The sequence shown here is derived from an EMBL/GenBank/DDBJ whole genome shotgun (WGS) entry which is preliminary data.</text>
</comment>
<dbReference type="Pfam" id="PF12937">
    <property type="entry name" value="F-box-like"/>
    <property type="match status" value="1"/>
</dbReference>
<dbReference type="AlphaFoldDB" id="A0A9P7AF64"/>
<name>A0A9P7AF64_9AGAM</name>
<evidence type="ECO:0000256" key="1">
    <source>
        <dbReference type="SAM" id="Coils"/>
    </source>
</evidence>
<dbReference type="Proteomes" id="UP000719766">
    <property type="component" value="Unassembled WGS sequence"/>
</dbReference>
<dbReference type="Gene3D" id="3.80.10.10">
    <property type="entry name" value="Ribonuclease Inhibitor"/>
    <property type="match status" value="1"/>
</dbReference>
<dbReference type="InterPro" id="IPR032675">
    <property type="entry name" value="LRR_dom_sf"/>
</dbReference>
<dbReference type="PANTHER" id="PTHR38926">
    <property type="entry name" value="F-BOX DOMAIN CONTAINING PROTEIN, EXPRESSED"/>
    <property type="match status" value="1"/>
</dbReference>
<organism evidence="3 4">
    <name type="scientific">Suillus plorans</name>
    <dbReference type="NCBI Taxonomy" id="116603"/>
    <lineage>
        <taxon>Eukaryota</taxon>
        <taxon>Fungi</taxon>
        <taxon>Dikarya</taxon>
        <taxon>Basidiomycota</taxon>
        <taxon>Agaricomycotina</taxon>
        <taxon>Agaricomycetes</taxon>
        <taxon>Agaricomycetidae</taxon>
        <taxon>Boletales</taxon>
        <taxon>Suillineae</taxon>
        <taxon>Suillaceae</taxon>
        <taxon>Suillus</taxon>
    </lineage>
</organism>
<dbReference type="Gene3D" id="1.20.1280.50">
    <property type="match status" value="1"/>
</dbReference>
<keyword evidence="1" id="KW-0175">Coiled coil</keyword>
<evidence type="ECO:0000259" key="2">
    <source>
        <dbReference type="Pfam" id="PF12937"/>
    </source>
</evidence>
<dbReference type="SUPFAM" id="SSF52047">
    <property type="entry name" value="RNI-like"/>
    <property type="match status" value="1"/>
</dbReference>
<accession>A0A9P7AF64</accession>
<dbReference type="GeneID" id="64594394"/>
<feature type="domain" description="F-box" evidence="2">
    <location>
        <begin position="202"/>
        <end position="254"/>
    </location>
</feature>
<dbReference type="RefSeq" id="XP_041155428.1">
    <property type="nucleotide sequence ID" value="XM_041300630.1"/>
</dbReference>
<evidence type="ECO:0000313" key="4">
    <source>
        <dbReference type="Proteomes" id="UP000719766"/>
    </source>
</evidence>
<protein>
    <recommendedName>
        <fullName evidence="2">F-box domain-containing protein</fullName>
    </recommendedName>
</protein>
<feature type="coiled-coil region" evidence="1">
    <location>
        <begin position="170"/>
        <end position="197"/>
    </location>
</feature>
<gene>
    <name evidence="3" type="ORF">HD556DRAFT_1312260</name>
</gene>